<feature type="domain" description="VTT" evidence="2">
    <location>
        <begin position="41"/>
        <end position="152"/>
    </location>
</feature>
<keyword evidence="1" id="KW-0812">Transmembrane</keyword>
<organism evidence="3 4">
    <name type="scientific">Eilatimonas milleporae</name>
    <dbReference type="NCBI Taxonomy" id="911205"/>
    <lineage>
        <taxon>Bacteria</taxon>
        <taxon>Pseudomonadati</taxon>
        <taxon>Pseudomonadota</taxon>
        <taxon>Alphaproteobacteria</taxon>
        <taxon>Kordiimonadales</taxon>
        <taxon>Kordiimonadaceae</taxon>
        <taxon>Eilatimonas</taxon>
    </lineage>
</organism>
<name>A0A3M0CL75_9PROT</name>
<evidence type="ECO:0000259" key="2">
    <source>
        <dbReference type="Pfam" id="PF09335"/>
    </source>
</evidence>
<dbReference type="OrthoDB" id="7277369at2"/>
<dbReference type="InterPro" id="IPR051311">
    <property type="entry name" value="DedA_domain"/>
</dbReference>
<sequence length="205" mass="22243">MTADQIIAHITALTDRPLLLAAALALATLITEDGALIAGSLLVGNGSLDPFIAVTALVIGIAGGDVGLYGLGSLARTSRALRRRLPLRRIQKLKRWLRGRQTPVLFLSRFLPGTRMPTYVGFGYLRFSLTHFSLVMLSAAIVWVSAMVLFVSQTQRFLTEIGGTWGMAGGAATALILIVGMPHFARRLSRRRWGQTIEDELNSAE</sequence>
<feature type="transmembrane region" description="Helical" evidence="1">
    <location>
        <begin position="132"/>
        <end position="152"/>
    </location>
</feature>
<proteinExistence type="predicted"/>
<evidence type="ECO:0000256" key="1">
    <source>
        <dbReference type="SAM" id="Phobius"/>
    </source>
</evidence>
<evidence type="ECO:0000313" key="3">
    <source>
        <dbReference type="EMBL" id="RMB07819.1"/>
    </source>
</evidence>
<dbReference type="AlphaFoldDB" id="A0A3M0CL75"/>
<dbReference type="Proteomes" id="UP000271227">
    <property type="component" value="Unassembled WGS sequence"/>
</dbReference>
<comment type="caution">
    <text evidence="3">The sequence shown here is derived from an EMBL/GenBank/DDBJ whole genome shotgun (WGS) entry which is preliminary data.</text>
</comment>
<feature type="transmembrane region" description="Helical" evidence="1">
    <location>
        <begin position="18"/>
        <end position="39"/>
    </location>
</feature>
<dbReference type="EMBL" id="REFR01000011">
    <property type="protein sequence ID" value="RMB07819.1"/>
    <property type="molecule type" value="Genomic_DNA"/>
</dbReference>
<accession>A0A3M0CL75</accession>
<keyword evidence="4" id="KW-1185">Reference proteome</keyword>
<dbReference type="Pfam" id="PF09335">
    <property type="entry name" value="VTT_dom"/>
    <property type="match status" value="1"/>
</dbReference>
<evidence type="ECO:0000313" key="4">
    <source>
        <dbReference type="Proteomes" id="UP000271227"/>
    </source>
</evidence>
<keyword evidence="1" id="KW-0472">Membrane</keyword>
<gene>
    <name evidence="3" type="ORF">BXY39_1910</name>
</gene>
<dbReference type="RefSeq" id="WP_121938604.1">
    <property type="nucleotide sequence ID" value="NZ_REFR01000011.1"/>
</dbReference>
<keyword evidence="1" id="KW-1133">Transmembrane helix</keyword>
<reference evidence="3 4" key="1">
    <citation type="submission" date="2018-10" db="EMBL/GenBank/DDBJ databases">
        <title>Genomic Encyclopedia of Archaeal and Bacterial Type Strains, Phase II (KMG-II): from individual species to whole genera.</title>
        <authorList>
            <person name="Goeker M."/>
        </authorList>
    </citation>
    <scope>NUCLEOTIDE SEQUENCE [LARGE SCALE GENOMIC DNA]</scope>
    <source>
        <strain evidence="3 4">DSM 25217</strain>
    </source>
</reference>
<dbReference type="PANTHER" id="PTHR42709">
    <property type="entry name" value="ALKALINE PHOSPHATASE LIKE PROTEIN"/>
    <property type="match status" value="1"/>
</dbReference>
<feature type="transmembrane region" description="Helical" evidence="1">
    <location>
        <begin position="51"/>
        <end position="75"/>
    </location>
</feature>
<dbReference type="PANTHER" id="PTHR42709:SF4">
    <property type="entry name" value="INNER MEMBRANE PROTEIN YQAA"/>
    <property type="match status" value="1"/>
</dbReference>
<dbReference type="InParanoid" id="A0A3M0CL75"/>
<dbReference type="InterPro" id="IPR032816">
    <property type="entry name" value="VTT_dom"/>
</dbReference>
<feature type="transmembrane region" description="Helical" evidence="1">
    <location>
        <begin position="164"/>
        <end position="185"/>
    </location>
</feature>
<protein>
    <submittedName>
        <fullName evidence="3">Membrane protein DedA with SNARE-associated domain</fullName>
    </submittedName>
</protein>